<dbReference type="AlphaFoldDB" id="A0A4V5TLV7"/>
<evidence type="ECO:0000256" key="1">
    <source>
        <dbReference type="ARBA" id="ARBA00044755"/>
    </source>
</evidence>
<proteinExistence type="inferred from homology"/>
<dbReference type="Pfam" id="PF04519">
    <property type="entry name" value="Bactofilin"/>
    <property type="match status" value="1"/>
</dbReference>
<dbReference type="PANTHER" id="PTHR35024">
    <property type="entry name" value="HYPOTHETICAL CYTOSOLIC PROTEIN"/>
    <property type="match status" value="1"/>
</dbReference>
<dbReference type="Proteomes" id="UP000309561">
    <property type="component" value="Unassembled WGS sequence"/>
</dbReference>
<dbReference type="OrthoDB" id="5327254at2"/>
<accession>A0A4V5TLV7</accession>
<comment type="caution">
    <text evidence="3">The sequence shown here is derived from an EMBL/GenBank/DDBJ whole genome shotgun (WGS) entry which is preliminary data.</text>
</comment>
<dbReference type="InterPro" id="IPR007607">
    <property type="entry name" value="BacA/B"/>
</dbReference>
<comment type="similarity">
    <text evidence="1">Belongs to the bactofilin family.</text>
</comment>
<organism evidence="3 4">
    <name type="scientific">Sulfurimonas crateris</name>
    <dbReference type="NCBI Taxonomy" id="2574727"/>
    <lineage>
        <taxon>Bacteria</taxon>
        <taxon>Pseudomonadati</taxon>
        <taxon>Campylobacterota</taxon>
        <taxon>Epsilonproteobacteria</taxon>
        <taxon>Campylobacterales</taxon>
        <taxon>Sulfurimonadaceae</taxon>
        <taxon>Sulfurimonas</taxon>
    </lineage>
</organism>
<name>A0A4V5TLV7_9BACT</name>
<evidence type="ECO:0000313" key="3">
    <source>
        <dbReference type="EMBL" id="TKI69303.1"/>
    </source>
</evidence>
<protein>
    <submittedName>
        <fullName evidence="3">Polymer-forming cytoskeletal protein</fullName>
    </submittedName>
</protein>
<reference evidence="3 4" key="1">
    <citation type="submission" date="2019-04" db="EMBL/GenBank/DDBJ databases">
        <title>Sulfurimonas crateris sp. nov. a facultative anaerobic sulfur-oxidizing chemolithautotrophic bacterium isolated from a terrestrial mud vulcano.</title>
        <authorList>
            <person name="Ratnikova N.M."/>
            <person name="Slobodkin A.I."/>
            <person name="Merkel A.Y."/>
            <person name="Novikov A."/>
            <person name="Bonch-Osmolovskaya E.A."/>
            <person name="Slobodkina G.B."/>
        </authorList>
    </citation>
    <scope>NUCLEOTIDE SEQUENCE [LARGE SCALE GENOMIC DNA]</scope>
    <source>
        <strain evidence="3 4">SN118</strain>
    </source>
</reference>
<evidence type="ECO:0000313" key="4">
    <source>
        <dbReference type="Proteomes" id="UP000309561"/>
    </source>
</evidence>
<keyword evidence="4" id="KW-1185">Reference proteome</keyword>
<dbReference type="EMBL" id="SZPX01000005">
    <property type="protein sequence ID" value="TKI69303.1"/>
    <property type="molecule type" value="Genomic_DNA"/>
</dbReference>
<gene>
    <name evidence="3" type="ORF">FCU45_07230</name>
</gene>
<sequence length="151" mass="15847">MAIFNNSDSAHKGTKPDTNTTIITAGSTIKGEMTLACNLYVDGEFEGTINSSKEVNIGKSGHIKGDISTTRLVVQGYVEGSISAARVEIKAHGRVSGSIESGELVIEAKGIFEGESIVKDVTAAPKKASHNESIPADTLKSLINDNEVKVS</sequence>
<dbReference type="PANTHER" id="PTHR35024:SF4">
    <property type="entry name" value="POLYMER-FORMING CYTOSKELETAL PROTEIN"/>
    <property type="match status" value="1"/>
</dbReference>
<feature type="region of interest" description="Disordered" evidence="2">
    <location>
        <begin position="1"/>
        <end position="20"/>
    </location>
</feature>
<evidence type="ECO:0000256" key="2">
    <source>
        <dbReference type="SAM" id="MobiDB-lite"/>
    </source>
</evidence>